<evidence type="ECO:0000256" key="1">
    <source>
        <dbReference type="ARBA" id="ARBA00022737"/>
    </source>
</evidence>
<name>A0AA39RBE7_ACESA</name>
<comment type="caution">
    <text evidence="5">The sequence shown here is derived from an EMBL/GenBank/DDBJ whole genome shotgun (WGS) entry which is preliminary data.</text>
</comment>
<dbReference type="CDD" id="cd14798">
    <property type="entry name" value="RX-CC_like"/>
    <property type="match status" value="1"/>
</dbReference>
<evidence type="ECO:0000313" key="6">
    <source>
        <dbReference type="Proteomes" id="UP001168877"/>
    </source>
</evidence>
<protein>
    <recommendedName>
        <fullName evidence="4">Disease resistance N-terminal domain-containing protein</fullName>
    </recommendedName>
</protein>
<keyword evidence="1" id="KW-0677">Repeat</keyword>
<dbReference type="EMBL" id="JAUESC010000388">
    <property type="protein sequence ID" value="KAK0570362.1"/>
    <property type="molecule type" value="Genomic_DNA"/>
</dbReference>
<dbReference type="Gene3D" id="1.20.5.4130">
    <property type="match status" value="1"/>
</dbReference>
<feature type="domain" description="Disease resistance N-terminal" evidence="4">
    <location>
        <begin position="5"/>
        <end position="73"/>
    </location>
</feature>
<proteinExistence type="predicted"/>
<evidence type="ECO:0000313" key="5">
    <source>
        <dbReference type="EMBL" id="KAK0570362.1"/>
    </source>
</evidence>
<evidence type="ECO:0000259" key="4">
    <source>
        <dbReference type="Pfam" id="PF18052"/>
    </source>
</evidence>
<keyword evidence="6" id="KW-1185">Reference proteome</keyword>
<evidence type="ECO:0000256" key="3">
    <source>
        <dbReference type="ARBA" id="ARBA00022821"/>
    </source>
</evidence>
<dbReference type="GO" id="GO:0000166">
    <property type="term" value="F:nucleotide binding"/>
    <property type="evidence" value="ECO:0007669"/>
    <property type="project" value="UniProtKB-KW"/>
</dbReference>
<reference evidence="5" key="2">
    <citation type="submission" date="2023-06" db="EMBL/GenBank/DDBJ databases">
        <authorList>
            <person name="Swenson N.G."/>
            <person name="Wegrzyn J.L."/>
            <person name="Mcevoy S.L."/>
        </authorList>
    </citation>
    <scope>NUCLEOTIDE SEQUENCE</scope>
    <source>
        <strain evidence="5">NS2018</strain>
        <tissue evidence="5">Leaf</tissue>
    </source>
</reference>
<keyword evidence="3" id="KW-0611">Plant defense</keyword>
<dbReference type="InterPro" id="IPR041118">
    <property type="entry name" value="Rx_N"/>
</dbReference>
<dbReference type="Proteomes" id="UP001168877">
    <property type="component" value="Unassembled WGS sequence"/>
</dbReference>
<sequence>MAKSVITYATQRLIEVLVKKAKFLKGVRGEVEWLRDELQRMHVFLKDADSKQEKDPLVGKELEALRVRISNISKSCETYGIRRIEEGTSSTSIERLHQLRRSSPRGLDRDIIGMENDTTQLVANCSKWRIDSL</sequence>
<reference evidence="5" key="1">
    <citation type="journal article" date="2022" name="Plant J.">
        <title>Strategies of tolerance reflected in two North American maple genomes.</title>
        <authorList>
            <person name="McEvoy S.L."/>
            <person name="Sezen U.U."/>
            <person name="Trouern-Trend A."/>
            <person name="McMahon S.M."/>
            <person name="Schaberg P.G."/>
            <person name="Yang J."/>
            <person name="Wegrzyn J.L."/>
            <person name="Swenson N.G."/>
        </authorList>
    </citation>
    <scope>NUCLEOTIDE SEQUENCE</scope>
    <source>
        <strain evidence="5">NS2018</strain>
    </source>
</reference>
<dbReference type="InterPro" id="IPR038005">
    <property type="entry name" value="RX-like_CC"/>
</dbReference>
<gene>
    <name evidence="5" type="ORF">LWI29_000020</name>
</gene>
<keyword evidence="2" id="KW-0547">Nucleotide-binding</keyword>
<dbReference type="AlphaFoldDB" id="A0AA39RBE7"/>
<accession>A0AA39RBE7</accession>
<dbReference type="GO" id="GO:0006952">
    <property type="term" value="P:defense response"/>
    <property type="evidence" value="ECO:0007669"/>
    <property type="project" value="UniProtKB-KW"/>
</dbReference>
<organism evidence="5 6">
    <name type="scientific">Acer saccharum</name>
    <name type="common">Sugar maple</name>
    <dbReference type="NCBI Taxonomy" id="4024"/>
    <lineage>
        <taxon>Eukaryota</taxon>
        <taxon>Viridiplantae</taxon>
        <taxon>Streptophyta</taxon>
        <taxon>Embryophyta</taxon>
        <taxon>Tracheophyta</taxon>
        <taxon>Spermatophyta</taxon>
        <taxon>Magnoliopsida</taxon>
        <taxon>eudicotyledons</taxon>
        <taxon>Gunneridae</taxon>
        <taxon>Pentapetalae</taxon>
        <taxon>rosids</taxon>
        <taxon>malvids</taxon>
        <taxon>Sapindales</taxon>
        <taxon>Sapindaceae</taxon>
        <taxon>Hippocastanoideae</taxon>
        <taxon>Acereae</taxon>
        <taxon>Acer</taxon>
    </lineage>
</organism>
<evidence type="ECO:0000256" key="2">
    <source>
        <dbReference type="ARBA" id="ARBA00022741"/>
    </source>
</evidence>
<dbReference type="Pfam" id="PF18052">
    <property type="entry name" value="Rx_N"/>
    <property type="match status" value="1"/>
</dbReference>